<dbReference type="GeneID" id="125178467"/>
<feature type="region of interest" description="Disordered" evidence="1">
    <location>
        <begin position="1"/>
        <end position="41"/>
    </location>
</feature>
<accession>A0A979FPS2</accession>
<evidence type="ECO:0000256" key="1">
    <source>
        <dbReference type="SAM" id="MobiDB-lite"/>
    </source>
</evidence>
<dbReference type="AlphaFoldDB" id="A0A979FPS2"/>
<gene>
    <name evidence="3" type="primary">LOC125178467</name>
</gene>
<dbReference type="RefSeq" id="XP_047738185.1">
    <property type="nucleotide sequence ID" value="XM_047882229.1"/>
</dbReference>
<keyword evidence="2" id="KW-1185">Reference proteome</keyword>
<dbReference type="Proteomes" id="UP000694843">
    <property type="component" value="Unplaced"/>
</dbReference>
<feature type="compositionally biased region" description="Polar residues" evidence="1">
    <location>
        <begin position="1"/>
        <end position="10"/>
    </location>
</feature>
<sequence length="208" mass="22478">MCIRDSTTNDIVKLKSPPPKPARAPVPAPVPTPPAAAPQQEGQVSLVDVFVSSFAGEHNLLLQAQYEQVNPEPPAILPHAFLQPRSLPATPTAGGRQDALVKKVGELAAPQEGEQAPPQQEKPLPPLCTGTQRLLLQVLADAYHLQHQELSRLTHAAAARQGAVEPPPAEADKEGGRETASQLQQQRRELCRSLEHLVLRLHHLKVCS</sequence>
<feature type="compositionally biased region" description="Pro residues" evidence="1">
    <location>
        <begin position="16"/>
        <end position="36"/>
    </location>
</feature>
<feature type="region of interest" description="Disordered" evidence="1">
    <location>
        <begin position="156"/>
        <end position="184"/>
    </location>
</feature>
<organism evidence="2 3">
    <name type="scientific">Hyalella azteca</name>
    <name type="common">Amphipod</name>
    <dbReference type="NCBI Taxonomy" id="294128"/>
    <lineage>
        <taxon>Eukaryota</taxon>
        <taxon>Metazoa</taxon>
        <taxon>Ecdysozoa</taxon>
        <taxon>Arthropoda</taxon>
        <taxon>Crustacea</taxon>
        <taxon>Multicrustacea</taxon>
        <taxon>Malacostraca</taxon>
        <taxon>Eumalacostraca</taxon>
        <taxon>Peracarida</taxon>
        <taxon>Amphipoda</taxon>
        <taxon>Senticaudata</taxon>
        <taxon>Talitrida</taxon>
        <taxon>Talitroidea</taxon>
        <taxon>Hyalellidae</taxon>
        <taxon>Hyalella</taxon>
    </lineage>
</organism>
<dbReference type="KEGG" id="hazt:125178467"/>
<proteinExistence type="predicted"/>
<name>A0A979FPS2_HYAAZ</name>
<reference evidence="3" key="1">
    <citation type="submission" date="2025-08" db="UniProtKB">
        <authorList>
            <consortium name="RefSeq"/>
        </authorList>
    </citation>
    <scope>IDENTIFICATION</scope>
    <source>
        <tissue evidence="3">Whole organism</tissue>
    </source>
</reference>
<evidence type="ECO:0000313" key="3">
    <source>
        <dbReference type="RefSeq" id="XP_047738185.1"/>
    </source>
</evidence>
<protein>
    <submittedName>
        <fullName evidence="3">Uncharacterized protein LOC125178467</fullName>
    </submittedName>
</protein>
<evidence type="ECO:0000313" key="2">
    <source>
        <dbReference type="Proteomes" id="UP000694843"/>
    </source>
</evidence>